<evidence type="ECO:0000313" key="15">
    <source>
        <dbReference type="Proteomes" id="UP000184310"/>
    </source>
</evidence>
<dbReference type="OrthoDB" id="9812531at2"/>
<evidence type="ECO:0000259" key="13">
    <source>
        <dbReference type="Pfam" id="PF18075"/>
    </source>
</evidence>
<evidence type="ECO:0000256" key="8">
    <source>
        <dbReference type="ARBA" id="ARBA00023136"/>
    </source>
</evidence>
<feature type="domain" description="FtsX extracellular" evidence="13">
    <location>
        <begin position="59"/>
        <end position="153"/>
    </location>
</feature>
<evidence type="ECO:0000256" key="2">
    <source>
        <dbReference type="ARBA" id="ARBA00007379"/>
    </source>
</evidence>
<dbReference type="InterPro" id="IPR040690">
    <property type="entry name" value="FtsX_ECD"/>
</dbReference>
<dbReference type="Gene3D" id="3.30.70.3040">
    <property type="match status" value="1"/>
</dbReference>
<keyword evidence="4 10" id="KW-1003">Cell membrane</keyword>
<evidence type="ECO:0000256" key="11">
    <source>
        <dbReference type="SAM" id="Phobius"/>
    </source>
</evidence>
<name>A0A1M6TV09_9CLOT</name>
<dbReference type="InterPro" id="IPR004513">
    <property type="entry name" value="FtsX"/>
</dbReference>
<evidence type="ECO:0000259" key="12">
    <source>
        <dbReference type="Pfam" id="PF02687"/>
    </source>
</evidence>
<keyword evidence="5 10" id="KW-0132">Cell division</keyword>
<feature type="transmembrane region" description="Helical" evidence="11">
    <location>
        <begin position="172"/>
        <end position="198"/>
    </location>
</feature>
<feature type="transmembrane region" description="Helical" evidence="11">
    <location>
        <begin position="264"/>
        <end position="290"/>
    </location>
</feature>
<comment type="subcellular location">
    <subcellularLocation>
        <location evidence="1">Cell membrane</location>
        <topology evidence="1">Multi-pass membrane protein</topology>
    </subcellularLocation>
</comment>
<sequence>MKISTIGYFISDAFKSLKRNTTISIASILTVFATLFVFGVFLLAGLNVSQGIKDVESKVQVKVFLKDDINMMDQREIETKLKDISGAKEVKYEDKSQGLKNLKEQFKNRPEILKGFDESNNPLLNCFVVTLESTEAAPKVETTVKGMTGLDEVVNDQELINKIASFAKTIKWVGVGLFAVLIGVSLFLIVNTIKLTVYSRRREVGIMKFVGATDWFIRWPFIIEGVVIGVLGAVVSNVALFFGYKGVYGWITKTIYTIQLVDPMYVLTTMSWQFILAGMFIGVFGSIIALRKFLVV</sequence>
<evidence type="ECO:0000256" key="3">
    <source>
        <dbReference type="ARBA" id="ARBA00021907"/>
    </source>
</evidence>
<comment type="function">
    <text evidence="10">Part of the ABC transporter FtsEX involved in asymmetric cellular division facilitating the initiation of sporulation.</text>
</comment>
<dbReference type="Pfam" id="PF18075">
    <property type="entry name" value="FtsX_ECD"/>
    <property type="match status" value="1"/>
</dbReference>
<evidence type="ECO:0000256" key="1">
    <source>
        <dbReference type="ARBA" id="ARBA00004651"/>
    </source>
</evidence>
<dbReference type="STRING" id="1121302.SAMN02745163_04121"/>
<accession>A0A1M6TV09</accession>
<dbReference type="GO" id="GO:0051301">
    <property type="term" value="P:cell division"/>
    <property type="evidence" value="ECO:0007669"/>
    <property type="project" value="UniProtKB-KW"/>
</dbReference>
<feature type="domain" description="ABC3 transporter permease C-terminal" evidence="12">
    <location>
        <begin position="177"/>
        <end position="292"/>
    </location>
</feature>
<dbReference type="NCBIfam" id="NF038347">
    <property type="entry name" value="FtsX_Gpos"/>
    <property type="match status" value="1"/>
</dbReference>
<dbReference type="RefSeq" id="WP_072992763.1">
    <property type="nucleotide sequence ID" value="NZ_FQZB01000021.1"/>
</dbReference>
<evidence type="ECO:0000256" key="9">
    <source>
        <dbReference type="ARBA" id="ARBA00023306"/>
    </source>
</evidence>
<dbReference type="PANTHER" id="PTHR47755">
    <property type="entry name" value="CELL DIVISION PROTEIN FTSX"/>
    <property type="match status" value="1"/>
</dbReference>
<feature type="transmembrane region" description="Helical" evidence="11">
    <location>
        <begin position="21"/>
        <end position="46"/>
    </location>
</feature>
<reference evidence="14 15" key="1">
    <citation type="submission" date="2016-11" db="EMBL/GenBank/DDBJ databases">
        <authorList>
            <person name="Jaros S."/>
            <person name="Januszkiewicz K."/>
            <person name="Wedrychowicz H."/>
        </authorList>
    </citation>
    <scope>NUCLEOTIDE SEQUENCE [LARGE SCALE GENOMIC DNA]</scope>
    <source>
        <strain evidence="14 15">DSM 21758</strain>
    </source>
</reference>
<evidence type="ECO:0000313" key="14">
    <source>
        <dbReference type="EMBL" id="SHK60730.1"/>
    </source>
</evidence>
<dbReference type="InterPro" id="IPR058204">
    <property type="entry name" value="FtsX_firmicutes-type"/>
</dbReference>
<keyword evidence="6 11" id="KW-0812">Transmembrane</keyword>
<dbReference type="EMBL" id="FQZB01000021">
    <property type="protein sequence ID" value="SHK60730.1"/>
    <property type="molecule type" value="Genomic_DNA"/>
</dbReference>
<keyword evidence="8 10" id="KW-0472">Membrane</keyword>
<proteinExistence type="inferred from homology"/>
<protein>
    <recommendedName>
        <fullName evidence="3 10">Cell division protein FtsX</fullName>
    </recommendedName>
</protein>
<keyword evidence="7 11" id="KW-1133">Transmembrane helix</keyword>
<comment type="similarity">
    <text evidence="2 10">Belongs to the ABC-4 integral membrane protein family. FtsX subfamily.</text>
</comment>
<evidence type="ECO:0000256" key="4">
    <source>
        <dbReference type="ARBA" id="ARBA00022475"/>
    </source>
</evidence>
<evidence type="ECO:0000256" key="7">
    <source>
        <dbReference type="ARBA" id="ARBA00022989"/>
    </source>
</evidence>
<dbReference type="PIRSF" id="PIRSF003097">
    <property type="entry name" value="FtsX"/>
    <property type="match status" value="1"/>
</dbReference>
<organism evidence="14 15">
    <name type="scientific">Clostridium cavendishii DSM 21758</name>
    <dbReference type="NCBI Taxonomy" id="1121302"/>
    <lineage>
        <taxon>Bacteria</taxon>
        <taxon>Bacillati</taxon>
        <taxon>Bacillota</taxon>
        <taxon>Clostridia</taxon>
        <taxon>Eubacteriales</taxon>
        <taxon>Clostridiaceae</taxon>
        <taxon>Clostridium</taxon>
    </lineage>
</organism>
<evidence type="ECO:0000256" key="10">
    <source>
        <dbReference type="PIRNR" id="PIRNR003097"/>
    </source>
</evidence>
<dbReference type="InterPro" id="IPR003838">
    <property type="entry name" value="ABC3_permease_C"/>
</dbReference>
<keyword evidence="15" id="KW-1185">Reference proteome</keyword>
<evidence type="ECO:0000256" key="5">
    <source>
        <dbReference type="ARBA" id="ARBA00022618"/>
    </source>
</evidence>
<dbReference type="Proteomes" id="UP000184310">
    <property type="component" value="Unassembled WGS sequence"/>
</dbReference>
<dbReference type="Pfam" id="PF02687">
    <property type="entry name" value="FtsX"/>
    <property type="match status" value="1"/>
</dbReference>
<dbReference type="AlphaFoldDB" id="A0A1M6TV09"/>
<gene>
    <name evidence="14" type="ORF">SAMN02745163_04121</name>
</gene>
<evidence type="ECO:0000256" key="6">
    <source>
        <dbReference type="ARBA" id="ARBA00022692"/>
    </source>
</evidence>
<dbReference type="PANTHER" id="PTHR47755:SF1">
    <property type="entry name" value="CELL DIVISION PROTEIN FTSX"/>
    <property type="match status" value="1"/>
</dbReference>
<keyword evidence="9 10" id="KW-0131">Cell cycle</keyword>
<dbReference type="GO" id="GO:0005886">
    <property type="term" value="C:plasma membrane"/>
    <property type="evidence" value="ECO:0007669"/>
    <property type="project" value="UniProtKB-SubCell"/>
</dbReference>
<feature type="transmembrane region" description="Helical" evidence="11">
    <location>
        <begin position="219"/>
        <end position="244"/>
    </location>
</feature>